<dbReference type="Gene3D" id="2.40.10.270">
    <property type="entry name" value="Bacteriophage SPP1 head-tail adaptor protein"/>
    <property type="match status" value="1"/>
</dbReference>
<proteinExistence type="predicted"/>
<dbReference type="AlphaFoldDB" id="A0A9X7X8H6"/>
<protein>
    <submittedName>
        <fullName evidence="1">Head-tail adaptor protein</fullName>
    </submittedName>
</protein>
<sequence length="112" mass="12809">MSFGKMNQRIQIVKTENRKDSSGFVMKQDEVLASVRAYKKDKNATEKWMNLATFSSATCLFRFRVIPNLKVTTEMAILSDGERYQITSVENVRNRGMYLEVLTSKVEVSADS</sequence>
<dbReference type="NCBIfam" id="TIGR01563">
    <property type="entry name" value="gp16_SPP1"/>
    <property type="match status" value="1"/>
</dbReference>
<evidence type="ECO:0000313" key="1">
    <source>
        <dbReference type="EMBL" id="QGH02283.1"/>
    </source>
</evidence>
<organism evidence="1 2">
    <name type="scientific">Streptococcus dysgalactiae subsp. dysgalactiae</name>
    <dbReference type="NCBI Taxonomy" id="99822"/>
    <lineage>
        <taxon>Bacteria</taxon>
        <taxon>Bacillati</taxon>
        <taxon>Bacillota</taxon>
        <taxon>Bacilli</taxon>
        <taxon>Lactobacillales</taxon>
        <taxon>Streptococcaceae</taxon>
        <taxon>Streptococcus</taxon>
    </lineage>
</organism>
<dbReference type="InterPro" id="IPR038666">
    <property type="entry name" value="SSP1_head-tail_sf"/>
</dbReference>
<dbReference type="EMBL" id="CP033165">
    <property type="protein sequence ID" value="QGH02283.1"/>
    <property type="molecule type" value="Genomic_DNA"/>
</dbReference>
<dbReference type="Proteomes" id="UP000347383">
    <property type="component" value="Chromosome"/>
</dbReference>
<accession>A0A9X7X8H6</accession>
<reference evidence="1 2" key="1">
    <citation type="submission" date="2018-10" db="EMBL/GenBank/DDBJ databases">
        <title>Comparative Genomics Analysis of the Streptococcus dysgalactiae subspecies dysgalactiae.</title>
        <authorList>
            <person name="Koh T.H."/>
            <person name="Abdul Rahman N."/>
            <person name="Sessions O.M."/>
        </authorList>
    </citation>
    <scope>NUCLEOTIDE SEQUENCE [LARGE SCALE GENOMIC DNA]</scope>
    <source>
        <strain evidence="1 2">DB60705-15</strain>
    </source>
</reference>
<dbReference type="InterPro" id="IPR008767">
    <property type="entry name" value="Phage_SPP1_head-tail_adaptor"/>
</dbReference>
<dbReference type="Pfam" id="PF05521">
    <property type="entry name" value="Phage_HCP"/>
    <property type="match status" value="1"/>
</dbReference>
<evidence type="ECO:0000313" key="2">
    <source>
        <dbReference type="Proteomes" id="UP000347383"/>
    </source>
</evidence>
<gene>
    <name evidence="1" type="ORF">EA457_06885</name>
</gene>
<name>A0A9X7X8H6_STRDY</name>